<name>A0AAE0ZPU4_9GAST</name>
<evidence type="ECO:0000313" key="1">
    <source>
        <dbReference type="EMBL" id="KAK3773088.1"/>
    </source>
</evidence>
<protein>
    <submittedName>
        <fullName evidence="1">Uncharacterized protein</fullName>
    </submittedName>
</protein>
<organism evidence="1 2">
    <name type="scientific">Elysia crispata</name>
    <name type="common">lettuce slug</name>
    <dbReference type="NCBI Taxonomy" id="231223"/>
    <lineage>
        <taxon>Eukaryota</taxon>
        <taxon>Metazoa</taxon>
        <taxon>Spiralia</taxon>
        <taxon>Lophotrochozoa</taxon>
        <taxon>Mollusca</taxon>
        <taxon>Gastropoda</taxon>
        <taxon>Heterobranchia</taxon>
        <taxon>Euthyneura</taxon>
        <taxon>Panpulmonata</taxon>
        <taxon>Sacoglossa</taxon>
        <taxon>Placobranchoidea</taxon>
        <taxon>Plakobranchidae</taxon>
        <taxon>Elysia</taxon>
    </lineage>
</organism>
<comment type="caution">
    <text evidence="1">The sequence shown here is derived from an EMBL/GenBank/DDBJ whole genome shotgun (WGS) entry which is preliminary data.</text>
</comment>
<dbReference type="Proteomes" id="UP001283361">
    <property type="component" value="Unassembled WGS sequence"/>
</dbReference>
<evidence type="ECO:0000313" key="2">
    <source>
        <dbReference type="Proteomes" id="UP001283361"/>
    </source>
</evidence>
<dbReference type="AlphaFoldDB" id="A0AAE0ZPU4"/>
<gene>
    <name evidence="1" type="ORF">RRG08_016192</name>
</gene>
<proteinExistence type="predicted"/>
<accession>A0AAE0ZPU4</accession>
<reference evidence="1" key="1">
    <citation type="journal article" date="2023" name="G3 (Bethesda)">
        <title>A reference genome for the long-term kleptoplast-retaining sea slug Elysia crispata morphotype clarki.</title>
        <authorList>
            <person name="Eastman K.E."/>
            <person name="Pendleton A.L."/>
            <person name="Shaikh M.A."/>
            <person name="Suttiyut T."/>
            <person name="Ogas R."/>
            <person name="Tomko P."/>
            <person name="Gavelis G."/>
            <person name="Widhalm J.R."/>
            <person name="Wisecaver J.H."/>
        </authorList>
    </citation>
    <scope>NUCLEOTIDE SEQUENCE</scope>
    <source>
        <strain evidence="1">ECLA1</strain>
    </source>
</reference>
<dbReference type="EMBL" id="JAWDGP010003560">
    <property type="protein sequence ID" value="KAK3773088.1"/>
    <property type="molecule type" value="Genomic_DNA"/>
</dbReference>
<sequence length="98" mass="10457">MANIETVVGERGAVRGIDAKSSAVQQVLTTTGDMTVTQHATVRRLPSGLAVLLVSYMYCVAQATPQMASLIVVENVTTAVRSPRRFTVSNDSLQHPSV</sequence>
<keyword evidence="2" id="KW-1185">Reference proteome</keyword>